<keyword evidence="2" id="KW-0813">Transport</keyword>
<name>A0A0C6FGC0_9HYPH</name>
<dbReference type="AlphaFoldDB" id="A0A0C6FGC0"/>
<feature type="transmembrane region" description="Helical" evidence="10">
    <location>
        <begin position="116"/>
        <end position="138"/>
    </location>
</feature>
<feature type="transmembrane region" description="Helical" evidence="10">
    <location>
        <begin position="60"/>
        <end position="77"/>
    </location>
</feature>
<keyword evidence="8 10" id="KW-0472">Membrane</keyword>
<dbReference type="Gene3D" id="3.40.50.720">
    <property type="entry name" value="NAD(P)-binding Rossmann-like Domain"/>
    <property type="match status" value="1"/>
</dbReference>
<proteinExistence type="predicted"/>
<evidence type="ECO:0000259" key="11">
    <source>
        <dbReference type="Pfam" id="PF00999"/>
    </source>
</evidence>
<feature type="transmembrane region" description="Helical" evidence="10">
    <location>
        <begin position="248"/>
        <end position="269"/>
    </location>
</feature>
<keyword evidence="3" id="KW-0050">Antiport</keyword>
<keyword evidence="6 10" id="KW-1133">Transmembrane helix</keyword>
<evidence type="ECO:0000256" key="10">
    <source>
        <dbReference type="SAM" id="Phobius"/>
    </source>
</evidence>
<comment type="subcellular location">
    <subcellularLocation>
        <location evidence="1">Cell membrane</location>
        <topology evidence="1">Multi-pass membrane protein</topology>
    </subcellularLocation>
</comment>
<dbReference type="InterPro" id="IPR038770">
    <property type="entry name" value="Na+/solute_symporter_sf"/>
</dbReference>
<feature type="transmembrane region" description="Helical" evidence="10">
    <location>
        <begin position="368"/>
        <end position="388"/>
    </location>
</feature>
<dbReference type="EMBL" id="AP014704">
    <property type="protein sequence ID" value="BAQ47603.1"/>
    <property type="molecule type" value="Genomic_DNA"/>
</dbReference>
<feature type="transmembrane region" description="Helical" evidence="10">
    <location>
        <begin position="226"/>
        <end position="242"/>
    </location>
</feature>
<feature type="domain" description="Cation/H+ exchanger transmembrane" evidence="11">
    <location>
        <begin position="17"/>
        <end position="393"/>
    </location>
</feature>
<evidence type="ECO:0000313" key="13">
    <source>
        <dbReference type="Proteomes" id="UP000061432"/>
    </source>
</evidence>
<keyword evidence="7" id="KW-0406">Ion transport</keyword>
<reference evidence="13" key="2">
    <citation type="submission" date="2015-01" db="EMBL/GenBank/DDBJ databases">
        <title>Complete genome sequence of Methylobacterium aquaticum strain 22A.</title>
        <authorList>
            <person name="Tani A."/>
            <person name="Ogura Y."/>
            <person name="Hayashi T."/>
        </authorList>
    </citation>
    <scope>NUCLEOTIDE SEQUENCE [LARGE SCALE GENOMIC DNA]</scope>
    <source>
        <strain evidence="13">MA-22A</strain>
    </source>
</reference>
<dbReference type="GO" id="GO:0015297">
    <property type="term" value="F:antiporter activity"/>
    <property type="evidence" value="ECO:0007669"/>
    <property type="project" value="UniProtKB-KW"/>
</dbReference>
<dbReference type="PATRIC" id="fig|270351.10.peg.4471"/>
<dbReference type="Gene3D" id="1.20.1530.20">
    <property type="match status" value="1"/>
</dbReference>
<gene>
    <name evidence="12" type="primary">nhaP</name>
    <name evidence="12" type="ORF">Maq22A_c23205</name>
</gene>
<feature type="transmembrane region" description="Helical" evidence="10">
    <location>
        <begin position="335"/>
        <end position="356"/>
    </location>
</feature>
<feature type="transmembrane region" description="Helical" evidence="10">
    <location>
        <begin position="276"/>
        <end position="298"/>
    </location>
</feature>
<dbReference type="PANTHER" id="PTHR32507">
    <property type="entry name" value="NA(+)/H(+) ANTIPORTER 1"/>
    <property type="match status" value="1"/>
</dbReference>
<feature type="region of interest" description="Disordered" evidence="9">
    <location>
        <begin position="638"/>
        <end position="670"/>
    </location>
</feature>
<organism evidence="12 13">
    <name type="scientific">Methylobacterium aquaticum</name>
    <dbReference type="NCBI Taxonomy" id="270351"/>
    <lineage>
        <taxon>Bacteria</taxon>
        <taxon>Pseudomonadati</taxon>
        <taxon>Pseudomonadota</taxon>
        <taxon>Alphaproteobacteria</taxon>
        <taxon>Hyphomicrobiales</taxon>
        <taxon>Methylobacteriaceae</taxon>
        <taxon>Methylobacterium</taxon>
    </lineage>
</organism>
<feature type="transmembrane region" description="Helical" evidence="10">
    <location>
        <begin position="150"/>
        <end position="175"/>
    </location>
</feature>
<dbReference type="PANTHER" id="PTHR32507:SF0">
    <property type="entry name" value="NA(+)_H(+) ANTIPORTER 2-RELATED"/>
    <property type="match status" value="1"/>
</dbReference>
<dbReference type="Proteomes" id="UP000061432">
    <property type="component" value="Chromosome"/>
</dbReference>
<evidence type="ECO:0000256" key="9">
    <source>
        <dbReference type="SAM" id="MobiDB-lite"/>
    </source>
</evidence>
<evidence type="ECO:0000256" key="7">
    <source>
        <dbReference type="ARBA" id="ARBA00023065"/>
    </source>
</evidence>
<dbReference type="RefSeq" id="WP_244533362.1">
    <property type="nucleotide sequence ID" value="NZ_AP014704.1"/>
</dbReference>
<protein>
    <submittedName>
        <fullName evidence="12">Sodium/hydrogen exchanger</fullName>
    </submittedName>
</protein>
<feature type="transmembrane region" description="Helical" evidence="10">
    <location>
        <begin position="195"/>
        <end position="214"/>
    </location>
</feature>
<dbReference type="STRING" id="270351.Maq22A_c23205"/>
<dbReference type="GO" id="GO:0005886">
    <property type="term" value="C:plasma membrane"/>
    <property type="evidence" value="ECO:0007669"/>
    <property type="project" value="UniProtKB-SubCell"/>
</dbReference>
<dbReference type="InterPro" id="IPR036291">
    <property type="entry name" value="NAD(P)-bd_dom_sf"/>
</dbReference>
<feature type="compositionally biased region" description="Pro residues" evidence="9">
    <location>
        <begin position="644"/>
        <end position="656"/>
    </location>
</feature>
<evidence type="ECO:0000313" key="12">
    <source>
        <dbReference type="EMBL" id="BAQ47603.1"/>
    </source>
</evidence>
<dbReference type="GO" id="GO:1902600">
    <property type="term" value="P:proton transmembrane transport"/>
    <property type="evidence" value="ECO:0007669"/>
    <property type="project" value="InterPro"/>
</dbReference>
<evidence type="ECO:0000256" key="1">
    <source>
        <dbReference type="ARBA" id="ARBA00004651"/>
    </source>
</evidence>
<dbReference type="KEGG" id="maqu:Maq22A_c23205"/>
<keyword evidence="4" id="KW-1003">Cell membrane</keyword>
<evidence type="ECO:0000256" key="5">
    <source>
        <dbReference type="ARBA" id="ARBA00022692"/>
    </source>
</evidence>
<sequence>MEQGVATAVLCIVAGGVAAQVVAARLRVPAIVLLLGLGFLVGPVLGLLHPSEAFGPNLRPLIGLAVAVVVFEGGLALDLRELRAAGGGVLRLTAIALPINFVLGTLAAYWVGGMLWGPAAVFGAILVVTGPTVILPLLRHARLERRSASFLKWEAIVNDPVGAILTAIVIEVLVGSGHRSGGEAVTDLALHLAEGIGAAAILGVGSAFLVAWAFRRDLVPETLKTPLLLALAFVAYAVPNLLMHEAGLIGATAFGIALANLHVAGIAELRRFKEALVVLLVSCLFVVLTADLDLAVLGKLSLPILALTAATLFVVRPAAIWLATWRSDMTWRERLFVGWIGPRGIVAAAVAGLAGPRLSEAGYAGGDLIQPTVFAVIVATVFAHGFSLGPLARRLGLSVAADAERLAIVGASPWSSELAATLHEAGVPVLLIDTYPGALRAARSAGVPTLQAELLSRHAEEGLANQPPDYLLAATRDELYNALVCTRLGPELGRERVYQLAPSADHLLHAETGVSRDLRGKVLADGGLDFETLAERHRAGWRFSVAPAGAADVAATPCLLVIRTGGRLDFPSPEHELGIPEQGDRLVLLVAPRRGARPETDARSNADAATGETDRHARRPQFTCNRAASTAPIHLAAATESPKPDAPAPSSRPPVRLPRRKASARWWSSGLGETLEAGLHDCERGARPRS</sequence>
<accession>A0A0C6FGC0</accession>
<dbReference type="Pfam" id="PF00999">
    <property type="entry name" value="Na_H_Exchanger"/>
    <property type="match status" value="1"/>
</dbReference>
<feature type="transmembrane region" description="Helical" evidence="10">
    <location>
        <begin position="6"/>
        <end position="23"/>
    </location>
</feature>
<reference evidence="12 13" key="1">
    <citation type="journal article" date="2015" name="Genome Announc.">
        <title>Complete Genome Sequence of Methylobacterium aquaticum Strain 22A, Isolated from Racomitrium japonicum Moss.</title>
        <authorList>
            <person name="Tani A."/>
            <person name="Ogura Y."/>
            <person name="Hayashi T."/>
            <person name="Kimbara K."/>
        </authorList>
    </citation>
    <scope>NUCLEOTIDE SEQUENCE [LARGE SCALE GENOMIC DNA]</scope>
    <source>
        <strain evidence="12 13">MA-22A</strain>
    </source>
</reference>
<keyword evidence="5 10" id="KW-0812">Transmembrane</keyword>
<feature type="region of interest" description="Disordered" evidence="9">
    <location>
        <begin position="593"/>
        <end position="625"/>
    </location>
</feature>
<evidence type="ECO:0000256" key="2">
    <source>
        <dbReference type="ARBA" id="ARBA00022448"/>
    </source>
</evidence>
<evidence type="ECO:0000256" key="4">
    <source>
        <dbReference type="ARBA" id="ARBA00022475"/>
    </source>
</evidence>
<dbReference type="InterPro" id="IPR006153">
    <property type="entry name" value="Cation/H_exchanger_TM"/>
</dbReference>
<evidence type="ECO:0000256" key="8">
    <source>
        <dbReference type="ARBA" id="ARBA00023136"/>
    </source>
</evidence>
<feature type="transmembrane region" description="Helical" evidence="10">
    <location>
        <begin position="30"/>
        <end position="48"/>
    </location>
</feature>
<feature type="transmembrane region" description="Helical" evidence="10">
    <location>
        <begin position="304"/>
        <end position="323"/>
    </location>
</feature>
<evidence type="ECO:0000256" key="3">
    <source>
        <dbReference type="ARBA" id="ARBA00022449"/>
    </source>
</evidence>
<dbReference type="SUPFAM" id="SSF51735">
    <property type="entry name" value="NAD(P)-binding Rossmann-fold domains"/>
    <property type="match status" value="1"/>
</dbReference>
<evidence type="ECO:0000256" key="6">
    <source>
        <dbReference type="ARBA" id="ARBA00022989"/>
    </source>
</evidence>
<feature type="transmembrane region" description="Helical" evidence="10">
    <location>
        <begin position="89"/>
        <end position="110"/>
    </location>
</feature>